<dbReference type="EMBL" id="CP001991">
    <property type="protein sequence ID" value="ADE19817.1"/>
    <property type="molecule type" value="Genomic_DNA"/>
</dbReference>
<feature type="compositionally biased region" description="Polar residues" evidence="6">
    <location>
        <begin position="201"/>
        <end position="212"/>
    </location>
</feature>
<protein>
    <recommendedName>
        <fullName evidence="4 5">Large ribosomal subunit protein uL4</fullName>
    </recommendedName>
</protein>
<dbReference type="RefSeq" id="WP_013054593.1">
    <property type="nucleotide sequence ID" value="NC_014014.1"/>
</dbReference>
<sequence length="360" mass="39288">MADQLKPTTKKAPAKTTTLKAAPAKEKAPLKAAPAKEKATIKAASAKDKKVILETTKVKEPKVVKKTTKKVTPDIEQTQTIEITKTVTTTLTKTIHGEDGEKIVVKTTTKAPKKEVVAKEVAPKKVVVKETTPKKEVVKKETAPKKAVAKEDTKVTVETSTKNLVKFDAKLPSELFASEKIYEQAIFDTILSDRASRRQGTHQVKNRAQVSGTGKKPWRQKGTGRARTGSLRTPVFVGGGRAFGPQSEKNYSLKVNKKVRYAAFVSALTLLANDKAVAIDDLKLNKISTKELVKKLTTLKINDVRHILIVTEDETLFKSAANLSNVVTVKPHSLSVELLIAADVMVISKNSLKVLEGKIK</sequence>
<gene>
    <name evidence="5 7" type="primary">rplD</name>
    <name evidence="7" type="ordered locus">MCRO_0126</name>
</gene>
<evidence type="ECO:0000256" key="5">
    <source>
        <dbReference type="HAMAP-Rule" id="MF_01328"/>
    </source>
</evidence>
<dbReference type="InterPro" id="IPR002136">
    <property type="entry name" value="Ribosomal_uL4"/>
</dbReference>
<reference key="2">
    <citation type="submission" date="2010-03" db="EMBL/GenBank/DDBJ databases">
        <authorList>
            <person name="Ma Z."/>
            <person name="Wang X."/>
            <person name="Liu H."/>
        </authorList>
    </citation>
    <scope>NUCLEOTIDE SEQUENCE</scope>
    <source>
        <strain>MP145</strain>
    </source>
</reference>
<dbReference type="InterPro" id="IPR023574">
    <property type="entry name" value="Ribosomal_uL4_dom_sf"/>
</dbReference>
<reference evidence="7 8" key="3">
    <citation type="journal article" date="2011" name="J. Bacteriol.">
        <title>Genome sequences of Mycoplasma alligatoris A21JP2T and Mycoplasma crocodyli MP145T.</title>
        <authorList>
            <person name="Brown D.R."/>
            <person name="Farmerie W.G."/>
            <person name="May M."/>
            <person name="Benders G.A."/>
            <person name="Durkin A.S."/>
            <person name="Hlavinka K."/>
            <person name="Hostetler J."/>
            <person name="Jackson J."/>
            <person name="Johnson J."/>
            <person name="Miller R.H."/>
            <person name="Paralanov V."/>
            <person name="Radune D."/>
            <person name="Szczypinski B."/>
            <person name="Glass J.I."/>
        </authorList>
    </citation>
    <scope>NUCLEOTIDE SEQUENCE [LARGE SCALE GENOMIC DNA]</scope>
    <source>
        <strain evidence="8">ATCC 51981 / MP145</strain>
    </source>
</reference>
<dbReference type="PANTHER" id="PTHR10746:SF6">
    <property type="entry name" value="LARGE RIBOSOMAL SUBUNIT PROTEIN UL4M"/>
    <property type="match status" value="1"/>
</dbReference>
<dbReference type="GO" id="GO:1990904">
    <property type="term" value="C:ribonucleoprotein complex"/>
    <property type="evidence" value="ECO:0007669"/>
    <property type="project" value="UniProtKB-KW"/>
</dbReference>
<dbReference type="NCBIfam" id="TIGR03953">
    <property type="entry name" value="rplD_bact"/>
    <property type="match status" value="1"/>
</dbReference>
<evidence type="ECO:0000256" key="3">
    <source>
        <dbReference type="ARBA" id="ARBA00023274"/>
    </source>
</evidence>
<evidence type="ECO:0000313" key="7">
    <source>
        <dbReference type="EMBL" id="ADE19817.1"/>
    </source>
</evidence>
<dbReference type="HAMAP" id="MF_01328_B">
    <property type="entry name" value="Ribosomal_uL4_B"/>
    <property type="match status" value="1"/>
</dbReference>
<reference evidence="8" key="1">
    <citation type="submission" date="2010-03" db="EMBL/GenBank/DDBJ databases">
        <title>The complete genome of Mycoplasma crocodyli MP145.</title>
        <authorList>
            <person name="Glass J.I."/>
            <person name="Durkin A.S."/>
            <person name="Hostetler J."/>
            <person name="Jackson J."/>
            <person name="Johnson J."/>
            <person name="May M.A."/>
            <person name="Paralanov V."/>
            <person name="Radune D."/>
            <person name="Szczypinski B."/>
            <person name="Brown D.R."/>
        </authorList>
    </citation>
    <scope>NUCLEOTIDE SEQUENCE [LARGE SCALE GENOMIC DNA]</scope>
    <source>
        <strain evidence="8">ATCC 51981 / MP145</strain>
    </source>
</reference>
<dbReference type="STRING" id="512564.MCRO_0126"/>
<evidence type="ECO:0000256" key="2">
    <source>
        <dbReference type="ARBA" id="ARBA00022980"/>
    </source>
</evidence>
<feature type="region of interest" description="Disordered" evidence="6">
    <location>
        <begin position="196"/>
        <end position="231"/>
    </location>
</feature>
<dbReference type="eggNOG" id="COG0088">
    <property type="taxonomic scope" value="Bacteria"/>
</dbReference>
<dbReference type="HOGENOM" id="CLU_041575_2_0_14"/>
<keyword evidence="3 5" id="KW-0687">Ribonucleoprotein</keyword>
<dbReference type="InterPro" id="IPR013005">
    <property type="entry name" value="Ribosomal_uL4-like"/>
</dbReference>
<proteinExistence type="inferred from homology"/>
<comment type="subunit">
    <text evidence="5">Part of the 50S ribosomal subunit.</text>
</comment>
<evidence type="ECO:0000256" key="1">
    <source>
        <dbReference type="ARBA" id="ARBA00010528"/>
    </source>
</evidence>
<evidence type="ECO:0000256" key="4">
    <source>
        <dbReference type="ARBA" id="ARBA00035244"/>
    </source>
</evidence>
<dbReference type="AlphaFoldDB" id="D5E4V7"/>
<dbReference type="GO" id="GO:0019843">
    <property type="term" value="F:rRNA binding"/>
    <property type="evidence" value="ECO:0007669"/>
    <property type="project" value="UniProtKB-UniRule"/>
</dbReference>
<comment type="function">
    <text evidence="5">Forms part of the polypeptide exit tunnel.</text>
</comment>
<organism evidence="7 8">
    <name type="scientific">Mycoplasma crocodyli (strain ATCC 51981 / MP145)</name>
    <dbReference type="NCBI Taxonomy" id="512564"/>
    <lineage>
        <taxon>Bacteria</taxon>
        <taxon>Bacillati</taxon>
        <taxon>Mycoplasmatota</taxon>
        <taxon>Mollicutes</taxon>
        <taxon>Mycoplasmataceae</taxon>
        <taxon>Mycoplasma</taxon>
    </lineage>
</organism>
<comment type="similarity">
    <text evidence="1 5">Belongs to the universal ribosomal protein uL4 family.</text>
</comment>
<keyword evidence="5" id="KW-0699">rRNA-binding</keyword>
<keyword evidence="2 5" id="KW-0689">Ribosomal protein</keyword>
<dbReference type="Gene3D" id="3.40.1370.10">
    <property type="match status" value="1"/>
</dbReference>
<evidence type="ECO:0000313" key="8">
    <source>
        <dbReference type="Proteomes" id="UP000001845"/>
    </source>
</evidence>
<keyword evidence="5" id="KW-0694">RNA-binding</keyword>
<dbReference type="GO" id="GO:0005840">
    <property type="term" value="C:ribosome"/>
    <property type="evidence" value="ECO:0007669"/>
    <property type="project" value="UniProtKB-KW"/>
</dbReference>
<dbReference type="Pfam" id="PF00573">
    <property type="entry name" value="Ribosomal_L4"/>
    <property type="match status" value="1"/>
</dbReference>
<feature type="region of interest" description="Disordered" evidence="6">
    <location>
        <begin position="1"/>
        <end position="44"/>
    </location>
</feature>
<dbReference type="GO" id="GO:0003735">
    <property type="term" value="F:structural constituent of ribosome"/>
    <property type="evidence" value="ECO:0007669"/>
    <property type="project" value="InterPro"/>
</dbReference>
<feature type="compositionally biased region" description="Basic and acidic residues" evidence="6">
    <location>
        <begin position="23"/>
        <end position="44"/>
    </location>
</feature>
<dbReference type="Proteomes" id="UP000001845">
    <property type="component" value="Chromosome"/>
</dbReference>
<dbReference type="KEGG" id="mcd:MCRO_0126"/>
<comment type="function">
    <text evidence="5">One of the primary rRNA binding proteins, this protein initially binds near the 5'-end of the 23S rRNA. It is important during the early stages of 50S assembly. It makes multiple contacts with different domains of the 23S rRNA in the assembled 50S subunit and ribosome.</text>
</comment>
<evidence type="ECO:0000256" key="6">
    <source>
        <dbReference type="SAM" id="MobiDB-lite"/>
    </source>
</evidence>
<dbReference type="PANTHER" id="PTHR10746">
    <property type="entry name" value="50S RIBOSOMAL PROTEIN L4"/>
    <property type="match status" value="1"/>
</dbReference>
<accession>D5E4V7</accession>
<dbReference type="GO" id="GO:0006412">
    <property type="term" value="P:translation"/>
    <property type="evidence" value="ECO:0007669"/>
    <property type="project" value="UniProtKB-UniRule"/>
</dbReference>
<keyword evidence="8" id="KW-1185">Reference proteome</keyword>
<dbReference type="SUPFAM" id="SSF52166">
    <property type="entry name" value="Ribosomal protein L4"/>
    <property type="match status" value="1"/>
</dbReference>
<name>D5E4V7_MYCCM</name>